<dbReference type="InParanoid" id="F4SC71"/>
<dbReference type="EMBL" id="GL883201">
    <property type="protein sequence ID" value="EGF97755.1"/>
    <property type="molecule type" value="Genomic_DNA"/>
</dbReference>
<proteinExistence type="predicted"/>
<dbReference type="HOGENOM" id="CLU_980332_0_0_1"/>
<feature type="region of interest" description="Disordered" evidence="1">
    <location>
        <begin position="60"/>
        <end position="240"/>
    </location>
</feature>
<protein>
    <submittedName>
        <fullName evidence="2">Uncharacterized protein</fullName>
    </submittedName>
</protein>
<feature type="compositionally biased region" description="Polar residues" evidence="1">
    <location>
        <begin position="178"/>
        <end position="187"/>
    </location>
</feature>
<reference evidence="3" key="1">
    <citation type="journal article" date="2011" name="Proc. Natl. Acad. Sci. U.S.A.">
        <title>Obligate biotrophy features unraveled by the genomic analysis of rust fungi.</title>
        <authorList>
            <person name="Duplessis S."/>
            <person name="Cuomo C.A."/>
            <person name="Lin Y.-C."/>
            <person name="Aerts A."/>
            <person name="Tisserant E."/>
            <person name="Veneault-Fourrey C."/>
            <person name="Joly D.L."/>
            <person name="Hacquard S."/>
            <person name="Amselem J."/>
            <person name="Cantarel B.L."/>
            <person name="Chiu R."/>
            <person name="Coutinho P.M."/>
            <person name="Feau N."/>
            <person name="Field M."/>
            <person name="Frey P."/>
            <person name="Gelhaye E."/>
            <person name="Goldberg J."/>
            <person name="Grabherr M.G."/>
            <person name="Kodira C.D."/>
            <person name="Kohler A."/>
            <person name="Kuees U."/>
            <person name="Lindquist E.A."/>
            <person name="Lucas S.M."/>
            <person name="Mago R."/>
            <person name="Mauceli E."/>
            <person name="Morin E."/>
            <person name="Murat C."/>
            <person name="Pangilinan J.L."/>
            <person name="Park R."/>
            <person name="Pearson M."/>
            <person name="Quesneville H."/>
            <person name="Rouhier N."/>
            <person name="Sakthikumar S."/>
            <person name="Salamov A.A."/>
            <person name="Schmutz J."/>
            <person name="Selles B."/>
            <person name="Shapiro H."/>
            <person name="Tanguay P."/>
            <person name="Tuskan G.A."/>
            <person name="Henrissat B."/>
            <person name="Van de Peer Y."/>
            <person name="Rouze P."/>
            <person name="Ellis J.G."/>
            <person name="Dodds P.N."/>
            <person name="Schein J.E."/>
            <person name="Zhong S."/>
            <person name="Hamelin R.C."/>
            <person name="Grigoriev I.V."/>
            <person name="Szabo L.J."/>
            <person name="Martin F."/>
        </authorList>
    </citation>
    <scope>NUCLEOTIDE SEQUENCE [LARGE SCALE GENOMIC DNA]</scope>
    <source>
        <strain evidence="3">98AG31 / pathotype 3-4-7</strain>
    </source>
</reference>
<accession>F4SC71</accession>
<evidence type="ECO:0000313" key="2">
    <source>
        <dbReference type="EMBL" id="EGF97755.1"/>
    </source>
</evidence>
<sequence length="284" mass="31599">MLRDVGLDTTGWSKETLVENCEIYKDLIILPKATCTDPVPSTSKSTPQRVRFNFESNFEFRATPSGKSNPSGLPCTPRKDSSTSALPSLQPGALRYPRPPPTVLDDSPTNSKQNKGQARAHSESDNDYNPDMEEDEDQEMKSNPSGPPCTPRTASRTSVLPSLQHGTLRYPRPPPTVLDNSPTNSKQNKGKARAHSESDDDYNPELEEDDNEEMGSTENHEDGFHRSKARGFHGQTGKKAVQLQHMLIRRIPSFETDVDNNEPENRCAHKRPQDLKSSCKDAGR</sequence>
<dbReference type="AlphaFoldDB" id="F4SC71"/>
<dbReference type="Proteomes" id="UP000001072">
    <property type="component" value="Unassembled WGS sequence"/>
</dbReference>
<feature type="region of interest" description="Disordered" evidence="1">
    <location>
        <begin position="253"/>
        <end position="284"/>
    </location>
</feature>
<feature type="compositionally biased region" description="Polar residues" evidence="1">
    <location>
        <begin position="107"/>
        <end position="116"/>
    </location>
</feature>
<feature type="compositionally biased region" description="Basic and acidic residues" evidence="1">
    <location>
        <begin position="263"/>
        <end position="284"/>
    </location>
</feature>
<keyword evidence="3" id="KW-1185">Reference proteome</keyword>
<gene>
    <name evidence="2" type="ORF">MELLADRAFT_84490</name>
</gene>
<name>F4SC71_MELLP</name>
<dbReference type="RefSeq" id="XP_007418973.1">
    <property type="nucleotide sequence ID" value="XM_007418911.1"/>
</dbReference>
<organism evidence="3">
    <name type="scientific">Melampsora larici-populina (strain 98AG31 / pathotype 3-4-7)</name>
    <name type="common">Poplar leaf rust fungus</name>
    <dbReference type="NCBI Taxonomy" id="747676"/>
    <lineage>
        <taxon>Eukaryota</taxon>
        <taxon>Fungi</taxon>
        <taxon>Dikarya</taxon>
        <taxon>Basidiomycota</taxon>
        <taxon>Pucciniomycotina</taxon>
        <taxon>Pucciniomycetes</taxon>
        <taxon>Pucciniales</taxon>
        <taxon>Melampsoraceae</taxon>
        <taxon>Melampsora</taxon>
    </lineage>
</organism>
<evidence type="ECO:0000313" key="3">
    <source>
        <dbReference type="Proteomes" id="UP000001072"/>
    </source>
</evidence>
<feature type="compositionally biased region" description="Polar residues" evidence="1">
    <location>
        <begin position="152"/>
        <end position="165"/>
    </location>
</feature>
<evidence type="ECO:0000256" key="1">
    <source>
        <dbReference type="SAM" id="MobiDB-lite"/>
    </source>
</evidence>
<dbReference type="GeneID" id="18933492"/>
<dbReference type="KEGG" id="mlr:MELLADRAFT_84490"/>
<dbReference type="VEuPathDB" id="FungiDB:MELLADRAFT_84490"/>
<feature type="compositionally biased region" description="Acidic residues" evidence="1">
    <location>
        <begin position="125"/>
        <end position="138"/>
    </location>
</feature>
<feature type="compositionally biased region" description="Acidic residues" evidence="1">
    <location>
        <begin position="198"/>
        <end position="215"/>
    </location>
</feature>